<evidence type="ECO:0000256" key="2">
    <source>
        <dbReference type="SAM" id="SignalP"/>
    </source>
</evidence>
<feature type="signal peptide" evidence="2">
    <location>
        <begin position="1"/>
        <end position="21"/>
    </location>
</feature>
<feature type="region of interest" description="Disordered" evidence="1">
    <location>
        <begin position="110"/>
        <end position="150"/>
    </location>
</feature>
<sequence>MKTFVVLSALVLAVCVVTSQGKPTGNTNINQNSNENSNFDILSSFLSSWIQQRKAKAATKAVASRAGTESPVAVTTAKPVVADVQEDNQQAVVEIETPADDSVVEVASIDESAPRAEPQQEEPQQDELQQEEVQEEEAQQDEPQPEDMASQFKFIQTMMTKDF</sequence>
<organism evidence="3 4">
    <name type="scientific">Daphnia sinensis</name>
    <dbReference type="NCBI Taxonomy" id="1820382"/>
    <lineage>
        <taxon>Eukaryota</taxon>
        <taxon>Metazoa</taxon>
        <taxon>Ecdysozoa</taxon>
        <taxon>Arthropoda</taxon>
        <taxon>Crustacea</taxon>
        <taxon>Branchiopoda</taxon>
        <taxon>Diplostraca</taxon>
        <taxon>Cladocera</taxon>
        <taxon>Anomopoda</taxon>
        <taxon>Daphniidae</taxon>
        <taxon>Daphnia</taxon>
        <taxon>Daphnia similis group</taxon>
    </lineage>
</organism>
<accession>A0AAD5LDF0</accession>
<dbReference type="AlphaFoldDB" id="A0AAD5LDF0"/>
<keyword evidence="4" id="KW-1185">Reference proteome</keyword>
<reference evidence="3 4" key="1">
    <citation type="submission" date="2022-05" db="EMBL/GenBank/DDBJ databases">
        <title>A multi-omics perspective on studying reproductive biology in Daphnia sinensis.</title>
        <authorList>
            <person name="Jia J."/>
        </authorList>
    </citation>
    <scope>NUCLEOTIDE SEQUENCE [LARGE SCALE GENOMIC DNA]</scope>
    <source>
        <strain evidence="3 4">WSL</strain>
    </source>
</reference>
<evidence type="ECO:0000313" key="3">
    <source>
        <dbReference type="EMBL" id="KAI9559880.1"/>
    </source>
</evidence>
<gene>
    <name evidence="3" type="ORF">GHT06_013887</name>
</gene>
<dbReference type="Proteomes" id="UP000820818">
    <property type="component" value="Linkage Group LG4"/>
</dbReference>
<evidence type="ECO:0000313" key="4">
    <source>
        <dbReference type="Proteomes" id="UP000820818"/>
    </source>
</evidence>
<name>A0AAD5LDF0_9CRUS</name>
<evidence type="ECO:0000256" key="1">
    <source>
        <dbReference type="SAM" id="MobiDB-lite"/>
    </source>
</evidence>
<proteinExistence type="predicted"/>
<protein>
    <submittedName>
        <fullName evidence="3">Uncharacterized protein</fullName>
    </submittedName>
</protein>
<keyword evidence="2" id="KW-0732">Signal</keyword>
<dbReference type="EMBL" id="WJBH02000004">
    <property type="protein sequence ID" value="KAI9559880.1"/>
    <property type="molecule type" value="Genomic_DNA"/>
</dbReference>
<comment type="caution">
    <text evidence="3">The sequence shown here is derived from an EMBL/GenBank/DDBJ whole genome shotgun (WGS) entry which is preliminary data.</text>
</comment>
<feature type="compositionally biased region" description="Acidic residues" evidence="1">
    <location>
        <begin position="119"/>
        <end position="145"/>
    </location>
</feature>
<feature type="chain" id="PRO_5041938931" evidence="2">
    <location>
        <begin position="22"/>
        <end position="163"/>
    </location>
</feature>